<feature type="transmembrane region" description="Helical" evidence="1">
    <location>
        <begin position="121"/>
        <end position="139"/>
    </location>
</feature>
<feature type="transmembrane region" description="Helical" evidence="1">
    <location>
        <begin position="7"/>
        <end position="24"/>
    </location>
</feature>
<keyword evidence="1" id="KW-1133">Transmembrane helix</keyword>
<sequence length="186" mass="20625">MKSLNYAAISSLCALAIGILLVVWPEAAIIYLVITVGVLFLLPGLFGLFSYYAASRHKDVEMRRSFPIVALGSTLLGFWLMIMPEFFVNILMYLLGALLVLGGLSQLINFISVRQAVKVPLLFYLVSVLILASGVVILFNPFQAATVPFIVLGVTAIVYAVNDLIRLLFYHRKRNKNITDVTIIEE</sequence>
<feature type="transmembrane region" description="Helical" evidence="1">
    <location>
        <begin position="66"/>
        <end position="84"/>
    </location>
</feature>
<gene>
    <name evidence="2" type="ORF">DWY20_10510</name>
</gene>
<dbReference type="RefSeq" id="WP_007571640.1">
    <property type="nucleotide sequence ID" value="NZ_CABKNL010000007.1"/>
</dbReference>
<comment type="caution">
    <text evidence="2">The sequence shown here is derived from an EMBL/GenBank/DDBJ whole genome shotgun (WGS) entry which is preliminary data.</text>
</comment>
<dbReference type="Proteomes" id="UP000285864">
    <property type="component" value="Unassembled WGS sequence"/>
</dbReference>
<accession>A0A412GHA0</accession>
<keyword evidence="3" id="KW-1185">Reference proteome</keyword>
<evidence type="ECO:0000256" key="1">
    <source>
        <dbReference type="SAM" id="Phobius"/>
    </source>
</evidence>
<keyword evidence="1" id="KW-0812">Transmembrane</keyword>
<feature type="transmembrane region" description="Helical" evidence="1">
    <location>
        <begin position="90"/>
        <end position="109"/>
    </location>
</feature>
<dbReference type="GO" id="GO:0005886">
    <property type="term" value="C:plasma membrane"/>
    <property type="evidence" value="ECO:0007669"/>
    <property type="project" value="TreeGrafter"/>
</dbReference>
<dbReference type="InterPro" id="IPR052712">
    <property type="entry name" value="Acid_resist_chaperone_HdeD"/>
</dbReference>
<keyword evidence="1" id="KW-0472">Membrane</keyword>
<evidence type="ECO:0000313" key="2">
    <source>
        <dbReference type="EMBL" id="RGR94186.1"/>
    </source>
</evidence>
<evidence type="ECO:0000313" key="3">
    <source>
        <dbReference type="Proteomes" id="UP000285864"/>
    </source>
</evidence>
<name>A0A412GHA0_9BACT</name>
<dbReference type="PANTHER" id="PTHR34989">
    <property type="entry name" value="PROTEIN HDED"/>
    <property type="match status" value="1"/>
</dbReference>
<dbReference type="GeneID" id="79859693"/>
<reference evidence="2 3" key="1">
    <citation type="submission" date="2018-08" db="EMBL/GenBank/DDBJ databases">
        <title>A genome reference for cultivated species of the human gut microbiota.</title>
        <authorList>
            <person name="Zou Y."/>
            <person name="Xue W."/>
            <person name="Luo G."/>
        </authorList>
    </citation>
    <scope>NUCLEOTIDE SEQUENCE [LARGE SCALE GENOMIC DNA]</scope>
    <source>
        <strain evidence="2 3">AF24-2</strain>
    </source>
</reference>
<dbReference type="Pfam" id="PF03729">
    <property type="entry name" value="DUF308"/>
    <property type="match status" value="2"/>
</dbReference>
<dbReference type="PANTHER" id="PTHR34989:SF1">
    <property type="entry name" value="PROTEIN HDED"/>
    <property type="match status" value="1"/>
</dbReference>
<organism evidence="2 3">
    <name type="scientific">Phocaeicola coprocola</name>
    <dbReference type="NCBI Taxonomy" id="310298"/>
    <lineage>
        <taxon>Bacteria</taxon>
        <taxon>Pseudomonadati</taxon>
        <taxon>Bacteroidota</taxon>
        <taxon>Bacteroidia</taxon>
        <taxon>Bacteroidales</taxon>
        <taxon>Bacteroidaceae</taxon>
        <taxon>Phocaeicola</taxon>
    </lineage>
</organism>
<protein>
    <submittedName>
        <fullName evidence="2">DUF308 domain-containing protein</fullName>
    </submittedName>
</protein>
<feature type="transmembrane region" description="Helical" evidence="1">
    <location>
        <begin position="30"/>
        <end position="54"/>
    </location>
</feature>
<feature type="transmembrane region" description="Helical" evidence="1">
    <location>
        <begin position="145"/>
        <end position="169"/>
    </location>
</feature>
<proteinExistence type="predicted"/>
<dbReference type="AlphaFoldDB" id="A0A412GHA0"/>
<dbReference type="EMBL" id="QRUU01000047">
    <property type="protein sequence ID" value="RGR94186.1"/>
    <property type="molecule type" value="Genomic_DNA"/>
</dbReference>
<dbReference type="InterPro" id="IPR005325">
    <property type="entry name" value="DUF308_memb"/>
</dbReference>